<dbReference type="AlphaFoldDB" id="A0A2H3JML2"/>
<accession>A0A2H3JML2</accession>
<feature type="domain" description="Protein kinase" evidence="2">
    <location>
        <begin position="351"/>
        <end position="601"/>
    </location>
</feature>
<dbReference type="Pfam" id="PF01636">
    <property type="entry name" value="APH"/>
    <property type="match status" value="1"/>
</dbReference>
<name>A0A2H3JML2_WOLCO</name>
<keyword evidence="4" id="KW-1185">Reference proteome</keyword>
<dbReference type="EMBL" id="KB467920">
    <property type="protein sequence ID" value="PCH37247.1"/>
    <property type="molecule type" value="Genomic_DNA"/>
</dbReference>
<dbReference type="OMA" id="WHENETQ"/>
<protein>
    <recommendedName>
        <fullName evidence="2">Protein kinase domain-containing protein</fullName>
    </recommendedName>
</protein>
<dbReference type="PROSITE" id="PS50011">
    <property type="entry name" value="PROTEIN_KINASE_DOM"/>
    <property type="match status" value="1"/>
</dbReference>
<dbReference type="GO" id="GO:0005524">
    <property type="term" value="F:ATP binding"/>
    <property type="evidence" value="ECO:0007669"/>
    <property type="project" value="InterPro"/>
</dbReference>
<dbReference type="SUPFAM" id="SSF56112">
    <property type="entry name" value="Protein kinase-like (PK-like)"/>
    <property type="match status" value="1"/>
</dbReference>
<gene>
    <name evidence="3" type="ORF">WOLCODRAFT_140780</name>
</gene>
<dbReference type="Gene3D" id="1.10.510.10">
    <property type="entry name" value="Transferase(Phosphotransferase) domain 1"/>
    <property type="match status" value="1"/>
</dbReference>
<dbReference type="InterPro" id="IPR000719">
    <property type="entry name" value="Prot_kinase_dom"/>
</dbReference>
<dbReference type="GO" id="GO:0004672">
    <property type="term" value="F:protein kinase activity"/>
    <property type="evidence" value="ECO:0007669"/>
    <property type="project" value="InterPro"/>
</dbReference>
<feature type="region of interest" description="Disordered" evidence="1">
    <location>
        <begin position="1"/>
        <end position="24"/>
    </location>
</feature>
<dbReference type="OrthoDB" id="2803426at2759"/>
<reference evidence="3 4" key="1">
    <citation type="journal article" date="2012" name="Science">
        <title>The Paleozoic origin of enzymatic lignin decomposition reconstructed from 31 fungal genomes.</title>
        <authorList>
            <person name="Floudas D."/>
            <person name="Binder M."/>
            <person name="Riley R."/>
            <person name="Barry K."/>
            <person name="Blanchette R.A."/>
            <person name="Henrissat B."/>
            <person name="Martinez A.T."/>
            <person name="Otillar R."/>
            <person name="Spatafora J.W."/>
            <person name="Yadav J.S."/>
            <person name="Aerts A."/>
            <person name="Benoit I."/>
            <person name="Boyd A."/>
            <person name="Carlson A."/>
            <person name="Copeland A."/>
            <person name="Coutinho P.M."/>
            <person name="de Vries R.P."/>
            <person name="Ferreira P."/>
            <person name="Findley K."/>
            <person name="Foster B."/>
            <person name="Gaskell J."/>
            <person name="Glotzer D."/>
            <person name="Gorecki P."/>
            <person name="Heitman J."/>
            <person name="Hesse C."/>
            <person name="Hori C."/>
            <person name="Igarashi K."/>
            <person name="Jurgens J.A."/>
            <person name="Kallen N."/>
            <person name="Kersten P."/>
            <person name="Kohler A."/>
            <person name="Kuees U."/>
            <person name="Kumar T.K.A."/>
            <person name="Kuo A."/>
            <person name="LaButti K."/>
            <person name="Larrondo L.F."/>
            <person name="Lindquist E."/>
            <person name="Ling A."/>
            <person name="Lombard V."/>
            <person name="Lucas S."/>
            <person name="Lundell T."/>
            <person name="Martin R."/>
            <person name="McLaughlin D.J."/>
            <person name="Morgenstern I."/>
            <person name="Morin E."/>
            <person name="Murat C."/>
            <person name="Nagy L.G."/>
            <person name="Nolan M."/>
            <person name="Ohm R.A."/>
            <person name="Patyshakuliyeva A."/>
            <person name="Rokas A."/>
            <person name="Ruiz-Duenas F.J."/>
            <person name="Sabat G."/>
            <person name="Salamov A."/>
            <person name="Samejima M."/>
            <person name="Schmutz J."/>
            <person name="Slot J.C."/>
            <person name="St John F."/>
            <person name="Stenlid J."/>
            <person name="Sun H."/>
            <person name="Sun S."/>
            <person name="Syed K."/>
            <person name="Tsang A."/>
            <person name="Wiebenga A."/>
            <person name="Young D."/>
            <person name="Pisabarro A."/>
            <person name="Eastwood D.C."/>
            <person name="Martin F."/>
            <person name="Cullen D."/>
            <person name="Grigoriev I.V."/>
            <person name="Hibbett D.S."/>
        </authorList>
    </citation>
    <scope>NUCLEOTIDE SEQUENCE [LARGE SCALE GENOMIC DNA]</scope>
    <source>
        <strain evidence="3 4">MD-104</strain>
    </source>
</reference>
<sequence>MSSGLKRPSNTPSSPRKKPRPQYKTLKSLVEEAAKEVDDEIEHVKKEILPLLQRSNLDTLGVERAMSVMGRVVRAASAPGEKKLGEMRYLEVRIDIPDDYPDLEKLQLNDLNTQYANLASYFRVLLNSLPAPSEFAKTDVWADVQRTRAAILCMRPVEKSGVPICTLHDVFRLFRIRLGTDLSSATDDPIAVASIRAAALLCNEMGNPFDDENARTAKFNECVRGLLPNFKLNHKFRPKLDRAVCEPDATLFADEEEIIPVCLREDKREAGETGYDVYMQVARDYSIAVKTLEKSSTCMKAGAPMLLPCLLGPHLSVQGGFYDGVDYIVEPLSAMYCMLPDVTKERQNQLARLLYALAKGIEELKELASSTAEPPSFPCGTPRIYSSCTLYADTAADTAADKPSTGTLTFKKPLAVDLINSQTLFTATLSTTSAREKLPEQIPVVVKLVSGSYGEDVHRLLAKEGLAPALHGCVRLEGAPVAYVMDHLDGDWKRLHDLLRDLTPLCRKAIRESLENVLELLKKKGFVHGDLRSSNIMARIVDEEKAEIKVVDFDWAGKAGQVFYPATRNESIGWPGWPCGPIEAEDDRELLDSWWPRETHV</sequence>
<evidence type="ECO:0000256" key="1">
    <source>
        <dbReference type="SAM" id="MobiDB-lite"/>
    </source>
</evidence>
<organism evidence="3 4">
    <name type="scientific">Wolfiporia cocos (strain MD-104)</name>
    <name type="common">Brown rot fungus</name>
    <dbReference type="NCBI Taxonomy" id="742152"/>
    <lineage>
        <taxon>Eukaryota</taxon>
        <taxon>Fungi</taxon>
        <taxon>Dikarya</taxon>
        <taxon>Basidiomycota</taxon>
        <taxon>Agaricomycotina</taxon>
        <taxon>Agaricomycetes</taxon>
        <taxon>Polyporales</taxon>
        <taxon>Phaeolaceae</taxon>
        <taxon>Wolfiporia</taxon>
    </lineage>
</organism>
<dbReference type="InterPro" id="IPR002575">
    <property type="entry name" value="Aminoglycoside_PTrfase"/>
</dbReference>
<dbReference type="Proteomes" id="UP000218811">
    <property type="component" value="Unassembled WGS sequence"/>
</dbReference>
<evidence type="ECO:0000313" key="3">
    <source>
        <dbReference type="EMBL" id="PCH37247.1"/>
    </source>
</evidence>
<evidence type="ECO:0000313" key="4">
    <source>
        <dbReference type="Proteomes" id="UP000218811"/>
    </source>
</evidence>
<feature type="compositionally biased region" description="Polar residues" evidence="1">
    <location>
        <begin position="1"/>
        <end position="14"/>
    </location>
</feature>
<dbReference type="InterPro" id="IPR011009">
    <property type="entry name" value="Kinase-like_dom_sf"/>
</dbReference>
<evidence type="ECO:0000259" key="2">
    <source>
        <dbReference type="PROSITE" id="PS50011"/>
    </source>
</evidence>
<proteinExistence type="predicted"/>